<dbReference type="EMBL" id="BSXS01002832">
    <property type="protein sequence ID" value="GME79947.1"/>
    <property type="molecule type" value="Genomic_DNA"/>
</dbReference>
<sequence>MSDQQQQQQQQEEDTRYTYLTTAVRVLYQWLPEIPSKQKGDQRKALRRKLTTRYGYITFIITILFVLLIPYFNIITRKLFFGIYSRIVRRIKVSRFRNNFFLLNLPIIKTIMFWSLVLGLLSLLQTYHDAQFIAARVGRVATYCLPSILFLTLRPSPLPHTLYLSLIPIHKWLSRIVVLQSLLHTLLFIALFLKRNTVKKIWKTDNLYGIVAMLAFTAIFVTSLPTIRRACYNIFFINHYIFTWVAVITLYFHVRPGIPYLTALNCFLLFLQMGYRFWITKSTTIEATQVSSNMVIVSIPNESIAHKSGLPGCHIRMIEFDERNYFKQLWKNVMVPIQHPFTVATLPIDSTQKLIVRKGNFKLDSNKKYLITGLFLPHLHFMKPLPSPNPNPKSLLFNTKVKKCLIVVGGSAISFALPILRTLSYNGAMVKIIWVIRDHEDLKVLDDFKNTLVNDDCIDIFITGGYSEDEKLNFKTAVEELHRRKRVLELTDAERILGDDYDYKKYSTSSPTTVSGGKSPLSPNSGVGGGYRDYGAVYEDGNENENEIDMNVHFDPELELGIPRLNLNSRNSKMWIWN</sequence>
<evidence type="ECO:0000313" key="1">
    <source>
        <dbReference type="EMBL" id="GME79947.1"/>
    </source>
</evidence>
<dbReference type="Proteomes" id="UP001165064">
    <property type="component" value="Unassembled WGS sequence"/>
</dbReference>
<accession>A0ACB5T379</accession>
<proteinExistence type="predicted"/>
<organism evidence="1 2">
    <name type="scientific">Ambrosiozyma monospora</name>
    <name type="common">Yeast</name>
    <name type="synonym">Endomycopsis monosporus</name>
    <dbReference type="NCBI Taxonomy" id="43982"/>
    <lineage>
        <taxon>Eukaryota</taxon>
        <taxon>Fungi</taxon>
        <taxon>Dikarya</taxon>
        <taxon>Ascomycota</taxon>
        <taxon>Saccharomycotina</taxon>
        <taxon>Pichiomycetes</taxon>
        <taxon>Pichiales</taxon>
        <taxon>Pichiaceae</taxon>
        <taxon>Ambrosiozyma</taxon>
    </lineage>
</organism>
<keyword evidence="2" id="KW-1185">Reference proteome</keyword>
<name>A0ACB5T379_AMBMO</name>
<protein>
    <submittedName>
        <fullName evidence="1">Unnamed protein product</fullName>
    </submittedName>
</protein>
<reference evidence="1" key="1">
    <citation type="submission" date="2023-04" db="EMBL/GenBank/DDBJ databases">
        <title>Ambrosiozyma monospora NBRC 10751.</title>
        <authorList>
            <person name="Ichikawa N."/>
            <person name="Sato H."/>
            <person name="Tonouchi N."/>
        </authorList>
    </citation>
    <scope>NUCLEOTIDE SEQUENCE</scope>
    <source>
        <strain evidence="1">NBRC 10751</strain>
    </source>
</reference>
<gene>
    <name evidence="1" type="ORF">Amon02_000421000</name>
</gene>
<comment type="caution">
    <text evidence="1">The sequence shown here is derived from an EMBL/GenBank/DDBJ whole genome shotgun (WGS) entry which is preliminary data.</text>
</comment>
<evidence type="ECO:0000313" key="2">
    <source>
        <dbReference type="Proteomes" id="UP001165064"/>
    </source>
</evidence>